<keyword evidence="2" id="KW-1185">Reference proteome</keyword>
<organism evidence="1 2">
    <name type="scientific">Heracleum sosnowskyi</name>
    <dbReference type="NCBI Taxonomy" id="360622"/>
    <lineage>
        <taxon>Eukaryota</taxon>
        <taxon>Viridiplantae</taxon>
        <taxon>Streptophyta</taxon>
        <taxon>Embryophyta</taxon>
        <taxon>Tracheophyta</taxon>
        <taxon>Spermatophyta</taxon>
        <taxon>Magnoliopsida</taxon>
        <taxon>eudicotyledons</taxon>
        <taxon>Gunneridae</taxon>
        <taxon>Pentapetalae</taxon>
        <taxon>asterids</taxon>
        <taxon>campanulids</taxon>
        <taxon>Apiales</taxon>
        <taxon>Apiaceae</taxon>
        <taxon>Apioideae</taxon>
        <taxon>apioid superclade</taxon>
        <taxon>Tordylieae</taxon>
        <taxon>Tordyliinae</taxon>
        <taxon>Heracleum</taxon>
    </lineage>
</organism>
<accession>A0AAD8JCQ0</accession>
<protein>
    <submittedName>
        <fullName evidence="1">Uncharacterized protein</fullName>
    </submittedName>
</protein>
<evidence type="ECO:0000313" key="1">
    <source>
        <dbReference type="EMBL" id="KAK1402095.1"/>
    </source>
</evidence>
<comment type="caution">
    <text evidence="1">The sequence shown here is derived from an EMBL/GenBank/DDBJ whole genome shotgun (WGS) entry which is preliminary data.</text>
</comment>
<evidence type="ECO:0000313" key="2">
    <source>
        <dbReference type="Proteomes" id="UP001237642"/>
    </source>
</evidence>
<gene>
    <name evidence="1" type="ORF">POM88_001700</name>
</gene>
<sequence length="204" mass="22221">MTSIQGWAKQPNLLSSQEALARQMAGVTINDDEGSALLAGRKKKLKKMIHTSAIPHHPHIKPMEGSSATGVERLGTLGKIIAFDYNLAIRCIQRNSGCGRHLTGDDSKLSNLHAQKGKEAIVTAGNTIYSVKNEGDVVIEGHETHQINLKGLHAHVVHTGRTSSGQLTQVDVVQYEIDMLQEADQMAQRLYLAELCTFVGLHNV</sequence>
<name>A0AAD8JCQ0_9APIA</name>
<reference evidence="1" key="1">
    <citation type="submission" date="2023-02" db="EMBL/GenBank/DDBJ databases">
        <title>Genome of toxic invasive species Heracleum sosnowskyi carries increased number of genes despite the absence of recent whole-genome duplications.</title>
        <authorList>
            <person name="Schelkunov M."/>
            <person name="Shtratnikova V."/>
            <person name="Makarenko M."/>
            <person name="Klepikova A."/>
            <person name="Omelchenko D."/>
            <person name="Novikova G."/>
            <person name="Obukhova E."/>
            <person name="Bogdanov V."/>
            <person name="Penin A."/>
            <person name="Logacheva M."/>
        </authorList>
    </citation>
    <scope>NUCLEOTIDE SEQUENCE</scope>
    <source>
        <strain evidence="1">Hsosn_3</strain>
        <tissue evidence="1">Leaf</tissue>
    </source>
</reference>
<dbReference type="AlphaFoldDB" id="A0AAD8JCQ0"/>
<dbReference type="Proteomes" id="UP001237642">
    <property type="component" value="Unassembled WGS sequence"/>
</dbReference>
<reference evidence="1" key="2">
    <citation type="submission" date="2023-05" db="EMBL/GenBank/DDBJ databases">
        <authorList>
            <person name="Schelkunov M.I."/>
        </authorList>
    </citation>
    <scope>NUCLEOTIDE SEQUENCE</scope>
    <source>
        <strain evidence="1">Hsosn_3</strain>
        <tissue evidence="1">Leaf</tissue>
    </source>
</reference>
<dbReference type="EMBL" id="JAUIZM010000001">
    <property type="protein sequence ID" value="KAK1402095.1"/>
    <property type="molecule type" value="Genomic_DNA"/>
</dbReference>
<proteinExistence type="predicted"/>